<dbReference type="PANTHER" id="PTHR46162:SF9">
    <property type="entry name" value="MATH DOMAIN-CONTAINING PROTEIN"/>
    <property type="match status" value="1"/>
</dbReference>
<dbReference type="SUPFAM" id="SSF49599">
    <property type="entry name" value="TRAF domain-like"/>
    <property type="match status" value="2"/>
</dbReference>
<reference evidence="2 3" key="1">
    <citation type="submission" date="2024-03" db="EMBL/GenBank/DDBJ databases">
        <authorList>
            <person name="Martinez-Hernandez J."/>
        </authorList>
    </citation>
    <scope>NUCLEOTIDE SEQUENCE [LARGE SCALE GENOMIC DNA]</scope>
</reference>
<keyword evidence="3" id="KW-1185">Reference proteome</keyword>
<dbReference type="Proteomes" id="UP001497480">
    <property type="component" value="Unassembled WGS sequence"/>
</dbReference>
<protein>
    <recommendedName>
        <fullName evidence="1">MATH domain-containing protein</fullName>
    </recommendedName>
</protein>
<dbReference type="InterPro" id="IPR002083">
    <property type="entry name" value="MATH/TRAF_dom"/>
</dbReference>
<dbReference type="EMBL" id="CAXHTB010000002">
    <property type="protein sequence ID" value="CAL0302440.1"/>
    <property type="molecule type" value="Genomic_DNA"/>
</dbReference>
<accession>A0AAV1VZM0</accession>
<dbReference type="AlphaFoldDB" id="A0AAV1VZM0"/>
<feature type="domain" description="MATH" evidence="1">
    <location>
        <begin position="34"/>
        <end position="164"/>
    </location>
</feature>
<comment type="caution">
    <text evidence="2">The sequence shown here is derived from an EMBL/GenBank/DDBJ whole genome shotgun (WGS) entry which is preliminary data.</text>
</comment>
<dbReference type="PANTHER" id="PTHR46162">
    <property type="entry name" value="TRAF-LIKE FAMILY PROTEIN"/>
    <property type="match status" value="1"/>
</dbReference>
<evidence type="ECO:0000259" key="1">
    <source>
        <dbReference type="PROSITE" id="PS50144"/>
    </source>
</evidence>
<dbReference type="SMART" id="SM00061">
    <property type="entry name" value="MATH"/>
    <property type="match status" value="2"/>
</dbReference>
<sequence>MKSRLSSVVINLKGVRNILELFYLVLPGGKKSRPSHYSVKIESFSLLSNILTFGKYESQKFKAGEYTWSLHIYPNGNEKENGHDHVSIYLVLNDKSSLPVDAIVNFSVYNFLKNEYITTQDSRVRRFNLLKSEWGVSKFIHHKSLKDPLKGYLFDDNCLFGVEVFVFNTSIRGECISISPRPVKVSYSWKFDNFSNADLESYESPPFFTGKYKWNIVFFPHRNVESDGVSSSIYLCLDFSALPASSKPKVFVEFTLRAKDQNNGRHYEAEAGLHALSNSKSGFGVKSFLPLAQFKDPKRGFLVNDSCILEADVQVLGTVELLPK</sequence>
<dbReference type="Pfam" id="PF22486">
    <property type="entry name" value="MATH_2"/>
    <property type="match status" value="2"/>
</dbReference>
<dbReference type="InterPro" id="IPR008974">
    <property type="entry name" value="TRAF-like"/>
</dbReference>
<name>A0AAV1VZM0_LUPLU</name>
<feature type="domain" description="MATH" evidence="1">
    <location>
        <begin position="184"/>
        <end position="313"/>
    </location>
</feature>
<evidence type="ECO:0000313" key="3">
    <source>
        <dbReference type="Proteomes" id="UP001497480"/>
    </source>
</evidence>
<evidence type="ECO:0000313" key="2">
    <source>
        <dbReference type="EMBL" id="CAL0302440.1"/>
    </source>
</evidence>
<gene>
    <name evidence="2" type="ORF">LLUT_LOCUS3500</name>
</gene>
<proteinExistence type="predicted"/>
<dbReference type="CDD" id="cd00121">
    <property type="entry name" value="MATH"/>
    <property type="match status" value="2"/>
</dbReference>
<dbReference type="Gene3D" id="2.60.210.10">
    <property type="entry name" value="Apoptosis, Tumor Necrosis Factor Receptor Associated Protein 2, Chain A"/>
    <property type="match status" value="2"/>
</dbReference>
<organism evidence="2 3">
    <name type="scientific">Lupinus luteus</name>
    <name type="common">European yellow lupine</name>
    <dbReference type="NCBI Taxonomy" id="3873"/>
    <lineage>
        <taxon>Eukaryota</taxon>
        <taxon>Viridiplantae</taxon>
        <taxon>Streptophyta</taxon>
        <taxon>Embryophyta</taxon>
        <taxon>Tracheophyta</taxon>
        <taxon>Spermatophyta</taxon>
        <taxon>Magnoliopsida</taxon>
        <taxon>eudicotyledons</taxon>
        <taxon>Gunneridae</taxon>
        <taxon>Pentapetalae</taxon>
        <taxon>rosids</taxon>
        <taxon>fabids</taxon>
        <taxon>Fabales</taxon>
        <taxon>Fabaceae</taxon>
        <taxon>Papilionoideae</taxon>
        <taxon>50 kb inversion clade</taxon>
        <taxon>genistoids sensu lato</taxon>
        <taxon>core genistoids</taxon>
        <taxon>Genisteae</taxon>
        <taxon>Lupinus</taxon>
    </lineage>
</organism>
<dbReference type="PROSITE" id="PS50144">
    <property type="entry name" value="MATH"/>
    <property type="match status" value="2"/>
</dbReference>